<gene>
    <name evidence="2" type="ORF">SAMN04487974_10984</name>
</gene>
<accession>A0A1G7XG00</accession>
<dbReference type="RefSeq" id="WP_090597359.1">
    <property type="nucleotide sequence ID" value="NZ_FNCS01000009.1"/>
</dbReference>
<evidence type="ECO:0000313" key="2">
    <source>
        <dbReference type="EMBL" id="SDG83034.1"/>
    </source>
</evidence>
<reference evidence="2 3" key="1">
    <citation type="submission" date="2016-10" db="EMBL/GenBank/DDBJ databases">
        <authorList>
            <person name="de Groot N.N."/>
        </authorList>
    </citation>
    <scope>NUCLEOTIDE SEQUENCE [LARGE SCALE GENOMIC DNA]</scope>
    <source>
        <strain evidence="2 3">CGMCC 1.10267</strain>
    </source>
</reference>
<dbReference type="OrthoDB" id="6164713at2"/>
<evidence type="ECO:0008006" key="4">
    <source>
        <dbReference type="Google" id="ProtNLM"/>
    </source>
</evidence>
<feature type="chain" id="PRO_5011792802" description="Protease inhibitor Inh" evidence="1">
    <location>
        <begin position="19"/>
        <end position="133"/>
    </location>
</feature>
<feature type="signal peptide" evidence="1">
    <location>
        <begin position="1"/>
        <end position="18"/>
    </location>
</feature>
<proteinExistence type="predicted"/>
<dbReference type="Proteomes" id="UP000199495">
    <property type="component" value="Unassembled WGS sequence"/>
</dbReference>
<evidence type="ECO:0000313" key="3">
    <source>
        <dbReference type="Proteomes" id="UP000199495"/>
    </source>
</evidence>
<organism evidence="2 3">
    <name type="scientific">Pelagibacterium luteolum</name>
    <dbReference type="NCBI Taxonomy" id="440168"/>
    <lineage>
        <taxon>Bacteria</taxon>
        <taxon>Pseudomonadati</taxon>
        <taxon>Pseudomonadota</taxon>
        <taxon>Alphaproteobacteria</taxon>
        <taxon>Hyphomicrobiales</taxon>
        <taxon>Devosiaceae</taxon>
        <taxon>Pelagibacterium</taxon>
    </lineage>
</organism>
<protein>
    <recommendedName>
        <fullName evidence="4">Protease inhibitor Inh</fullName>
    </recommendedName>
</protein>
<name>A0A1G7XG00_9HYPH</name>
<dbReference type="AlphaFoldDB" id="A0A1G7XG00"/>
<keyword evidence="3" id="KW-1185">Reference proteome</keyword>
<keyword evidence="1" id="KW-0732">Signal</keyword>
<evidence type="ECO:0000256" key="1">
    <source>
        <dbReference type="SAM" id="SignalP"/>
    </source>
</evidence>
<sequence length="133" mass="14225">MRLLVLSALIATASLLSACSDETETETPRVDETTAEATPAFYVGTWAADTAWCTGQGEGFPITIEADRFLGRENTCDMTAITDTPEGGWTAQLSCESEGMSTSESLMLSPVGDQLAITWPDRAAESTVFSRCE</sequence>
<dbReference type="PROSITE" id="PS51257">
    <property type="entry name" value="PROKAR_LIPOPROTEIN"/>
    <property type="match status" value="1"/>
</dbReference>
<dbReference type="EMBL" id="FNCS01000009">
    <property type="protein sequence ID" value="SDG83034.1"/>
    <property type="molecule type" value="Genomic_DNA"/>
</dbReference>